<accession>A0A091BJ51</accession>
<proteinExistence type="predicted"/>
<dbReference type="STRING" id="1384054.N790_04940"/>
<dbReference type="RefSeq" id="WP_052385690.1">
    <property type="nucleotide sequence ID" value="NZ_AVCH01000084.1"/>
</dbReference>
<comment type="caution">
    <text evidence="2">The sequence shown here is derived from an EMBL/GenBank/DDBJ whole genome shotgun (WGS) entry which is preliminary data.</text>
</comment>
<dbReference type="AlphaFoldDB" id="A0A091BJ51"/>
<evidence type="ECO:0008006" key="4">
    <source>
        <dbReference type="Google" id="ProtNLM"/>
    </source>
</evidence>
<feature type="signal peptide" evidence="1">
    <location>
        <begin position="1"/>
        <end position="24"/>
    </location>
</feature>
<gene>
    <name evidence="2" type="ORF">N790_04940</name>
</gene>
<evidence type="ECO:0000313" key="2">
    <source>
        <dbReference type="EMBL" id="KFN50809.1"/>
    </source>
</evidence>
<dbReference type="EMBL" id="AVCH01000084">
    <property type="protein sequence ID" value="KFN50809.1"/>
    <property type="molecule type" value="Genomic_DNA"/>
</dbReference>
<dbReference type="Proteomes" id="UP000029392">
    <property type="component" value="Unassembled WGS sequence"/>
</dbReference>
<evidence type="ECO:0000313" key="3">
    <source>
        <dbReference type="Proteomes" id="UP000029392"/>
    </source>
</evidence>
<dbReference type="PATRIC" id="fig|1384054.3.peg.868"/>
<keyword evidence="3" id="KW-1185">Reference proteome</keyword>
<dbReference type="SUPFAM" id="SSF50494">
    <property type="entry name" value="Trypsin-like serine proteases"/>
    <property type="match status" value="1"/>
</dbReference>
<sequence>MNARTALSAALLLALGLGAGGAFAASPPTAMGGEPAIATKAEPVVTWAMAEFPQGMAATHVMEGLDPKRILEVQAHNARGGNVPTQIGVNRAVQSPLQALKWVAAPGGSVARVEITSPDALGMRVGLDLSGLPAGVELRFAGDLLPDRITRVPVEQAKSQLANGVYWSPMTDGATQVIEVFAPAGTPTAGLKLAAPQVSHLLTNTIEQFSLAKAIGDSGACNVDTKCREAALGQNFINAKNAVARMVYTDSGTFTCTGTLLNDTDNTTQVPYFWTANHCIDNQTVASTLITYWGFEATVCGGSTPAANTARSGGAAYLYSEANTDAALLRLNDTPPAGAYYAGWDANQVPANANVLAIHHPAGDLKKSSLGNQVSQDSYNIAVGWTSGTTEGGSSGSGLFTLGNGYQLRGGLYGGSASCANSGSLANTSNRDYYSRLDVVWPQVQPYLAPTPQSFGPTPGRDYTGAWYNPNESGWGLTVYQYAGPAYNTFVMFFIYDQTGKAQWFEMDATWTATDVRSGNLLQSTAAPWGPTYNPANRQFTVAGNATLTFTSATTANVTFTVNGATRTIALQKL</sequence>
<dbReference type="Pfam" id="PF13365">
    <property type="entry name" value="Trypsin_2"/>
    <property type="match status" value="1"/>
</dbReference>
<dbReference type="OrthoDB" id="5619888at2"/>
<organism evidence="2 3">
    <name type="scientific">Arenimonas malthae CC-JY-1</name>
    <dbReference type="NCBI Taxonomy" id="1384054"/>
    <lineage>
        <taxon>Bacteria</taxon>
        <taxon>Pseudomonadati</taxon>
        <taxon>Pseudomonadota</taxon>
        <taxon>Gammaproteobacteria</taxon>
        <taxon>Lysobacterales</taxon>
        <taxon>Lysobacteraceae</taxon>
        <taxon>Arenimonas</taxon>
    </lineage>
</organism>
<dbReference type="PANTHER" id="PTHR36234">
    <property type="entry name" value="LYSYL ENDOPEPTIDASE"/>
    <property type="match status" value="1"/>
</dbReference>
<dbReference type="PANTHER" id="PTHR36234:SF5">
    <property type="entry name" value="LYSYL ENDOPEPTIDASE"/>
    <property type="match status" value="1"/>
</dbReference>
<dbReference type="InterPro" id="IPR043504">
    <property type="entry name" value="Peptidase_S1_PA_chymotrypsin"/>
</dbReference>
<name>A0A091BJ51_9GAMM</name>
<dbReference type="Gene3D" id="2.40.10.10">
    <property type="entry name" value="Trypsin-like serine proteases"/>
    <property type="match status" value="2"/>
</dbReference>
<dbReference type="eggNOG" id="COG3591">
    <property type="taxonomic scope" value="Bacteria"/>
</dbReference>
<keyword evidence="1" id="KW-0732">Signal</keyword>
<evidence type="ECO:0000256" key="1">
    <source>
        <dbReference type="SAM" id="SignalP"/>
    </source>
</evidence>
<feature type="chain" id="PRO_5001869924" description="Peptidase S1 domain-containing protein" evidence="1">
    <location>
        <begin position="25"/>
        <end position="574"/>
    </location>
</feature>
<reference evidence="2 3" key="1">
    <citation type="submission" date="2013-09" db="EMBL/GenBank/DDBJ databases">
        <title>Genome sequencing of Arenimonas malthae.</title>
        <authorList>
            <person name="Chen F."/>
            <person name="Wang G."/>
        </authorList>
    </citation>
    <scope>NUCLEOTIDE SEQUENCE [LARGE SCALE GENOMIC DNA]</scope>
    <source>
        <strain evidence="2 3">CC-JY-1</strain>
    </source>
</reference>
<protein>
    <recommendedName>
        <fullName evidence="4">Peptidase S1 domain-containing protein</fullName>
    </recommendedName>
</protein>
<dbReference type="InterPro" id="IPR009003">
    <property type="entry name" value="Peptidase_S1_PA"/>
</dbReference>